<comment type="caution">
    <text evidence="1">The sequence shown here is derived from an EMBL/GenBank/DDBJ whole genome shotgun (WGS) entry which is preliminary data.</text>
</comment>
<protein>
    <submittedName>
        <fullName evidence="1">Uncharacterized protein</fullName>
    </submittedName>
</protein>
<evidence type="ECO:0000313" key="2">
    <source>
        <dbReference type="Proteomes" id="UP000248057"/>
    </source>
</evidence>
<sequence>MNTHGVQNSLLFFFRVRYFDRQGQGTACPNPGTLALIAGGGAFRCPDSKYFFGFSSTDGDRGLYSFRKPIVNRLSSSFQEWRVIGA</sequence>
<gene>
    <name evidence="1" type="ORF">DFR60_11676</name>
</gene>
<proteinExistence type="predicted"/>
<dbReference type="AlphaFoldDB" id="A0A2V3XWW0"/>
<organism evidence="1 2">
    <name type="scientific">Hungatella effluvii</name>
    <dbReference type="NCBI Taxonomy" id="1096246"/>
    <lineage>
        <taxon>Bacteria</taxon>
        <taxon>Bacillati</taxon>
        <taxon>Bacillota</taxon>
        <taxon>Clostridia</taxon>
        <taxon>Lachnospirales</taxon>
        <taxon>Lachnospiraceae</taxon>
        <taxon>Hungatella</taxon>
    </lineage>
</organism>
<name>A0A2V3XWW0_9FIRM</name>
<accession>A0A2V3XWW0</accession>
<reference evidence="1 2" key="1">
    <citation type="submission" date="2018-05" db="EMBL/GenBank/DDBJ databases">
        <title>Genomic Encyclopedia of Type Strains, Phase IV (KMG-IV): sequencing the most valuable type-strain genomes for metagenomic binning, comparative biology and taxonomic classification.</title>
        <authorList>
            <person name="Goeker M."/>
        </authorList>
    </citation>
    <scope>NUCLEOTIDE SEQUENCE [LARGE SCALE GENOMIC DNA]</scope>
    <source>
        <strain evidence="1 2">DSM 24995</strain>
    </source>
</reference>
<dbReference type="Proteomes" id="UP000248057">
    <property type="component" value="Unassembled WGS sequence"/>
</dbReference>
<keyword evidence="2" id="KW-1185">Reference proteome</keyword>
<evidence type="ECO:0000313" key="1">
    <source>
        <dbReference type="EMBL" id="PXX48601.1"/>
    </source>
</evidence>
<dbReference type="EMBL" id="QJKD01000016">
    <property type="protein sequence ID" value="PXX48601.1"/>
    <property type="molecule type" value="Genomic_DNA"/>
</dbReference>